<evidence type="ECO:0000313" key="1">
    <source>
        <dbReference type="EMBL" id="KRZ02701.1"/>
    </source>
</evidence>
<reference evidence="1 2" key="1">
    <citation type="submission" date="2015-01" db="EMBL/GenBank/DDBJ databases">
        <title>Evolution of Trichinella species and genotypes.</title>
        <authorList>
            <person name="Korhonen P.K."/>
            <person name="Edoardo P."/>
            <person name="Giuseppe L.R."/>
            <person name="Gasser R.B."/>
        </authorList>
    </citation>
    <scope>NUCLEOTIDE SEQUENCE [LARGE SCALE GENOMIC DNA]</scope>
    <source>
        <strain evidence="1">ISS1029</strain>
    </source>
</reference>
<gene>
    <name evidence="1" type="ORF">T11_16796</name>
</gene>
<comment type="caution">
    <text evidence="1">The sequence shown here is derived from an EMBL/GenBank/DDBJ whole genome shotgun (WGS) entry which is preliminary data.</text>
</comment>
<name>A0A0V1GX02_9BILA</name>
<evidence type="ECO:0000313" key="2">
    <source>
        <dbReference type="Proteomes" id="UP000055024"/>
    </source>
</evidence>
<dbReference type="EMBL" id="JYDP01000219">
    <property type="protein sequence ID" value="KRZ02701.1"/>
    <property type="molecule type" value="Genomic_DNA"/>
</dbReference>
<keyword evidence="2" id="KW-1185">Reference proteome</keyword>
<proteinExistence type="predicted"/>
<organism evidence="1 2">
    <name type="scientific">Trichinella zimbabwensis</name>
    <dbReference type="NCBI Taxonomy" id="268475"/>
    <lineage>
        <taxon>Eukaryota</taxon>
        <taxon>Metazoa</taxon>
        <taxon>Ecdysozoa</taxon>
        <taxon>Nematoda</taxon>
        <taxon>Enoplea</taxon>
        <taxon>Dorylaimia</taxon>
        <taxon>Trichinellida</taxon>
        <taxon>Trichinellidae</taxon>
        <taxon>Trichinella</taxon>
    </lineage>
</organism>
<protein>
    <submittedName>
        <fullName evidence="1">Uncharacterized protein</fullName>
    </submittedName>
</protein>
<dbReference type="OrthoDB" id="5916758at2759"/>
<sequence length="127" mass="14994">MDRAKKSKYGNKAEALQYIHEHCIPETDMLLQEACFYRKKLLCEYEQVMAKVYNDRIQLLMKPQTILQTQALKNVQAIKGQMMQVETNYSDEMIIKAKEQIAEATRAKDLVSRFRLYEKKTLNEEIL</sequence>
<accession>A0A0V1GX02</accession>
<dbReference type="AlphaFoldDB" id="A0A0V1GX02"/>
<dbReference type="Proteomes" id="UP000055024">
    <property type="component" value="Unassembled WGS sequence"/>
</dbReference>